<name>A0A8J2LF42_9HEXA</name>
<organism evidence="1 2">
    <name type="scientific">Allacma fusca</name>
    <dbReference type="NCBI Taxonomy" id="39272"/>
    <lineage>
        <taxon>Eukaryota</taxon>
        <taxon>Metazoa</taxon>
        <taxon>Ecdysozoa</taxon>
        <taxon>Arthropoda</taxon>
        <taxon>Hexapoda</taxon>
        <taxon>Collembola</taxon>
        <taxon>Symphypleona</taxon>
        <taxon>Sminthuridae</taxon>
        <taxon>Allacma</taxon>
    </lineage>
</organism>
<evidence type="ECO:0000313" key="2">
    <source>
        <dbReference type="Proteomes" id="UP000708208"/>
    </source>
</evidence>
<protein>
    <submittedName>
        <fullName evidence="1">Uncharacterized protein</fullName>
    </submittedName>
</protein>
<dbReference type="EMBL" id="CAJVCH010511189">
    <property type="protein sequence ID" value="CAG7821448.1"/>
    <property type="molecule type" value="Genomic_DNA"/>
</dbReference>
<accession>A0A8J2LF42</accession>
<gene>
    <name evidence="1" type="ORF">AFUS01_LOCUS31785</name>
</gene>
<dbReference type="AlphaFoldDB" id="A0A8J2LF42"/>
<keyword evidence="2" id="KW-1185">Reference proteome</keyword>
<comment type="caution">
    <text evidence="1">The sequence shown here is derived from an EMBL/GenBank/DDBJ whole genome shotgun (WGS) entry which is preliminary data.</text>
</comment>
<dbReference type="Proteomes" id="UP000708208">
    <property type="component" value="Unassembled WGS sequence"/>
</dbReference>
<evidence type="ECO:0000313" key="1">
    <source>
        <dbReference type="EMBL" id="CAG7821448.1"/>
    </source>
</evidence>
<sequence length="208" mass="23666">MTSHQSQYNYRIGAKLGMFKNNLIKPIYNPLRCILGGGDTNKDGIPHCSYRHPSITHKGYLFNLPSFGPNPNVPLCCDDDLGEPDPQASLLTLVNPKDLPVPDAEYVSRMVSEELHPYIAKKCKKDCRTWLWKSDAQRDAVVTKQRLETAIVSGLGLSMRTLRWFYEFETTLTLSYQSLASRTTDHHQQQIWKKNSSNSTVSEYALSR</sequence>
<proteinExistence type="predicted"/>
<reference evidence="1" key="1">
    <citation type="submission" date="2021-06" db="EMBL/GenBank/DDBJ databases">
        <authorList>
            <person name="Hodson N. C."/>
            <person name="Mongue J. A."/>
            <person name="Jaron S. K."/>
        </authorList>
    </citation>
    <scope>NUCLEOTIDE SEQUENCE</scope>
</reference>